<reference evidence="2" key="1">
    <citation type="journal article" date="2023" name="Int. J. Syst. Evol. Microbiol.">
        <title>Methylocystis iwaonis sp. nov., a type II methane-oxidizing bacterium from surface soil of a rice paddy field in Japan, and emended description of the genus Methylocystis (ex Whittenbury et al. 1970) Bowman et al. 1993.</title>
        <authorList>
            <person name="Kaise H."/>
            <person name="Sawadogo J.B."/>
            <person name="Alam M.S."/>
            <person name="Ueno C."/>
            <person name="Dianou D."/>
            <person name="Shinjo R."/>
            <person name="Asakawa S."/>
        </authorList>
    </citation>
    <scope>NUCLEOTIDE SEQUENCE</scope>
    <source>
        <strain evidence="2">LMG27198</strain>
    </source>
</reference>
<feature type="chain" id="PRO_5040827719" evidence="1">
    <location>
        <begin position="19"/>
        <end position="95"/>
    </location>
</feature>
<organism evidence="2 3">
    <name type="scientific">Methylocystis echinoides</name>
    <dbReference type="NCBI Taxonomy" id="29468"/>
    <lineage>
        <taxon>Bacteria</taxon>
        <taxon>Pseudomonadati</taxon>
        <taxon>Pseudomonadota</taxon>
        <taxon>Alphaproteobacteria</taxon>
        <taxon>Hyphomicrobiales</taxon>
        <taxon>Methylocystaceae</taxon>
        <taxon>Methylocystis</taxon>
    </lineage>
</organism>
<keyword evidence="1" id="KW-0732">Signal</keyword>
<dbReference type="AlphaFoldDB" id="A0A9W6GR99"/>
<keyword evidence="3" id="KW-1185">Reference proteome</keyword>
<evidence type="ECO:0000313" key="3">
    <source>
        <dbReference type="Proteomes" id="UP001144323"/>
    </source>
</evidence>
<sequence>MSRAVFAALLLATTPALASSEDAWKEFRENVRTACAKAVAERLKDAKIDVDPFGSESYGVAIARGVSTDAKAPRAIVCIFDKRSKAVETSGELTP</sequence>
<comment type="caution">
    <text evidence="2">The sequence shown here is derived from an EMBL/GenBank/DDBJ whole genome shotgun (WGS) entry which is preliminary data.</text>
</comment>
<evidence type="ECO:0000313" key="2">
    <source>
        <dbReference type="EMBL" id="GLI91473.1"/>
    </source>
</evidence>
<feature type="signal peptide" evidence="1">
    <location>
        <begin position="1"/>
        <end position="18"/>
    </location>
</feature>
<proteinExistence type="predicted"/>
<dbReference type="RefSeq" id="WP_281800128.1">
    <property type="nucleotide sequence ID" value="NZ_BSEC01000001.1"/>
</dbReference>
<dbReference type="EMBL" id="BSEC01000001">
    <property type="protein sequence ID" value="GLI91473.1"/>
    <property type="molecule type" value="Genomic_DNA"/>
</dbReference>
<protein>
    <submittedName>
        <fullName evidence="2">Uncharacterized protein</fullName>
    </submittedName>
</protein>
<dbReference type="Proteomes" id="UP001144323">
    <property type="component" value="Unassembled WGS sequence"/>
</dbReference>
<accession>A0A9W6GR99</accession>
<evidence type="ECO:0000256" key="1">
    <source>
        <dbReference type="SAM" id="SignalP"/>
    </source>
</evidence>
<name>A0A9W6GR99_9HYPH</name>
<gene>
    <name evidence="2" type="ORF">LMG27198_04650</name>
</gene>